<comment type="caution">
    <text evidence="1">The sequence shown here is derived from an EMBL/GenBank/DDBJ whole genome shotgun (WGS) entry which is preliminary data.</text>
</comment>
<reference evidence="1" key="1">
    <citation type="journal article" date="2014" name="Int. J. Syst. Evol. Microbiol.">
        <title>Complete genome sequence of Corynebacterium casei LMG S-19264T (=DSM 44701T), isolated from a smear-ripened cheese.</title>
        <authorList>
            <consortium name="US DOE Joint Genome Institute (JGI-PGF)"/>
            <person name="Walter F."/>
            <person name="Albersmeier A."/>
            <person name="Kalinowski J."/>
            <person name="Ruckert C."/>
        </authorList>
    </citation>
    <scope>NUCLEOTIDE SEQUENCE</scope>
    <source>
        <strain evidence="1">KCTC 12870</strain>
    </source>
</reference>
<dbReference type="EMBL" id="BMXG01000002">
    <property type="protein sequence ID" value="GHB91750.1"/>
    <property type="molecule type" value="Genomic_DNA"/>
</dbReference>
<dbReference type="Proteomes" id="UP000642829">
    <property type="component" value="Unassembled WGS sequence"/>
</dbReference>
<accession>A0A8J3GCS8</accession>
<evidence type="ECO:0000313" key="2">
    <source>
        <dbReference type="Proteomes" id="UP000642829"/>
    </source>
</evidence>
<reference evidence="1" key="2">
    <citation type="submission" date="2020-09" db="EMBL/GenBank/DDBJ databases">
        <authorList>
            <person name="Sun Q."/>
            <person name="Kim S."/>
        </authorList>
    </citation>
    <scope>NUCLEOTIDE SEQUENCE</scope>
    <source>
        <strain evidence="1">KCTC 12870</strain>
    </source>
</reference>
<evidence type="ECO:0000313" key="1">
    <source>
        <dbReference type="EMBL" id="GHB91750.1"/>
    </source>
</evidence>
<name>A0A8J3GCS8_9BACT</name>
<keyword evidence="2" id="KW-1185">Reference proteome</keyword>
<gene>
    <name evidence="1" type="ORF">GCM10007047_03280</name>
</gene>
<protein>
    <submittedName>
        <fullName evidence="1">Uncharacterized protein</fullName>
    </submittedName>
</protein>
<dbReference type="AlphaFoldDB" id="A0A8J3GCS8"/>
<sequence>MHTSEYADGARVEHYFGYTSVSYPATESNDDRLEVKDVENFGIALTDGIQFGYSKQKTVLLPSDNAFYVENLSDQQIDIFASIIRETETKNTLWLLEKETNQ</sequence>
<organism evidence="1 2">
    <name type="scientific">Cerasicoccus arenae</name>
    <dbReference type="NCBI Taxonomy" id="424488"/>
    <lineage>
        <taxon>Bacteria</taxon>
        <taxon>Pseudomonadati</taxon>
        <taxon>Verrucomicrobiota</taxon>
        <taxon>Opitutia</taxon>
        <taxon>Puniceicoccales</taxon>
        <taxon>Cerasicoccaceae</taxon>
        <taxon>Cerasicoccus</taxon>
    </lineage>
</organism>
<proteinExistence type="predicted"/>